<dbReference type="InterPro" id="IPR045290">
    <property type="entry name" value="MOC1-like"/>
</dbReference>
<dbReference type="Proteomes" id="UP001205890">
    <property type="component" value="Unassembled WGS sequence"/>
</dbReference>
<proteinExistence type="predicted"/>
<dbReference type="InterPro" id="IPR012337">
    <property type="entry name" value="RNaseH-like_sf"/>
</dbReference>
<evidence type="ECO:0000313" key="2">
    <source>
        <dbReference type="Proteomes" id="UP001205890"/>
    </source>
</evidence>
<sequence length="157" mass="16222">MSEPCILGIDPGVSGGIAFYFPGHPAQIAAFDMPAAASAVDPVTLAARVRQFAPSVAIVERVGAMPGQGVSSTFKFGTAFGAVIGVLAAMQVPTHLAAPGRWKKHFGLGADKDQSRALALRLWPSSDAFARKMDHNRAEAALLARFAAETGIGGAYG</sequence>
<gene>
    <name evidence="1" type="ORF">NK718_12810</name>
</gene>
<organism evidence="1 2">
    <name type="scientific">Alsobacter ponti</name>
    <dbReference type="NCBI Taxonomy" id="2962936"/>
    <lineage>
        <taxon>Bacteria</taxon>
        <taxon>Pseudomonadati</taxon>
        <taxon>Pseudomonadota</taxon>
        <taxon>Alphaproteobacteria</taxon>
        <taxon>Hyphomicrobiales</taxon>
        <taxon>Alsobacteraceae</taxon>
        <taxon>Alsobacter</taxon>
    </lineage>
</organism>
<protein>
    <submittedName>
        <fullName evidence="1">Uncharacterized protein</fullName>
    </submittedName>
</protein>
<dbReference type="CDD" id="cd22992">
    <property type="entry name" value="MOC1"/>
    <property type="match status" value="1"/>
</dbReference>
<dbReference type="PANTHER" id="PTHR36015">
    <property type="entry name" value="HOLLIDAY JUNCTION RESOLVASE MOC1, CHLOROPLASTIC-RELATED"/>
    <property type="match status" value="1"/>
</dbReference>
<dbReference type="EMBL" id="JANCLU010000011">
    <property type="protein sequence ID" value="MCP8939398.1"/>
    <property type="molecule type" value="Genomic_DNA"/>
</dbReference>
<name>A0ABT1LER4_9HYPH</name>
<reference evidence="1 2" key="1">
    <citation type="submission" date="2022-07" db="EMBL/GenBank/DDBJ databases">
        <authorList>
            <person name="Li W.-J."/>
            <person name="Deng Q.-Q."/>
        </authorList>
    </citation>
    <scope>NUCLEOTIDE SEQUENCE [LARGE SCALE GENOMIC DNA]</scope>
    <source>
        <strain evidence="1 2">SYSU M60028</strain>
    </source>
</reference>
<dbReference type="PANTHER" id="PTHR36015:SF6">
    <property type="entry name" value="HOLLIDAY JUNCTION RESOLVASE MOC1, CHLOROPLASTIC-RELATED"/>
    <property type="match status" value="1"/>
</dbReference>
<keyword evidence="2" id="KW-1185">Reference proteome</keyword>
<comment type="caution">
    <text evidence="1">The sequence shown here is derived from an EMBL/GenBank/DDBJ whole genome shotgun (WGS) entry which is preliminary data.</text>
</comment>
<evidence type="ECO:0000313" key="1">
    <source>
        <dbReference type="EMBL" id="MCP8939398.1"/>
    </source>
</evidence>
<accession>A0ABT1LER4</accession>
<dbReference type="Gene3D" id="3.30.420.10">
    <property type="entry name" value="Ribonuclease H-like superfamily/Ribonuclease H"/>
    <property type="match status" value="1"/>
</dbReference>
<dbReference type="RefSeq" id="WP_254742789.1">
    <property type="nucleotide sequence ID" value="NZ_JANCLU010000011.1"/>
</dbReference>
<dbReference type="InterPro" id="IPR036397">
    <property type="entry name" value="RNaseH_sf"/>
</dbReference>
<dbReference type="SUPFAM" id="SSF53098">
    <property type="entry name" value="Ribonuclease H-like"/>
    <property type="match status" value="1"/>
</dbReference>